<evidence type="ECO:0000313" key="2">
    <source>
        <dbReference type="EMBL" id="KKP44301.1"/>
    </source>
</evidence>
<accession>A0A0F9ZZB6</accession>
<dbReference type="Gene3D" id="2.60.40.10">
    <property type="entry name" value="Immunoglobulins"/>
    <property type="match status" value="1"/>
</dbReference>
<organism evidence="2 3">
    <name type="scientific">Candidatus Woesebacteria bacterium GW2011_GWB1_33_22</name>
    <dbReference type="NCBI Taxonomy" id="1618566"/>
    <lineage>
        <taxon>Bacteria</taxon>
        <taxon>Candidatus Woeseibacteriota</taxon>
    </lineage>
</organism>
<proteinExistence type="predicted"/>
<gene>
    <name evidence="2" type="ORF">UR35_C0009G0012</name>
</gene>
<evidence type="ECO:0008006" key="4">
    <source>
        <dbReference type="Google" id="ProtNLM"/>
    </source>
</evidence>
<keyword evidence="1" id="KW-0472">Membrane</keyword>
<evidence type="ECO:0000256" key="1">
    <source>
        <dbReference type="SAM" id="Phobius"/>
    </source>
</evidence>
<dbReference type="Proteomes" id="UP000034778">
    <property type="component" value="Unassembled WGS sequence"/>
</dbReference>
<protein>
    <recommendedName>
        <fullName evidence="4">PrgI family protein</fullName>
    </recommendedName>
</protein>
<name>A0A0F9ZZB6_9BACT</name>
<dbReference type="EMBL" id="LBOW01000009">
    <property type="protein sequence ID" value="KKP44301.1"/>
    <property type="molecule type" value="Genomic_DNA"/>
</dbReference>
<keyword evidence="1" id="KW-0812">Transmembrane</keyword>
<dbReference type="STRING" id="1618566.UR35_C0009G0012"/>
<dbReference type="InterPro" id="IPR013783">
    <property type="entry name" value="Ig-like_fold"/>
</dbReference>
<feature type="transmembrane region" description="Helical" evidence="1">
    <location>
        <begin position="21"/>
        <end position="42"/>
    </location>
</feature>
<dbReference type="SUPFAM" id="SSF49478">
    <property type="entry name" value="Cna protein B-type domain"/>
    <property type="match status" value="1"/>
</dbReference>
<comment type="caution">
    <text evidence="2">The sequence shown here is derived from an EMBL/GenBank/DDBJ whole genome shotgun (WGS) entry which is preliminary data.</text>
</comment>
<evidence type="ECO:0000313" key="3">
    <source>
        <dbReference type="Proteomes" id="UP000034778"/>
    </source>
</evidence>
<sequence>MEQHPIPQQISSYQFKLVGDMTLKQFFQVAGGVVISLIFYSLPLHGLIKWPLILISAGLGAAMAFLPFQERPLEKWIIAFFRSIYSPTLYSWKKTEKPVIFFTETAVAPAVGVVPIGQTSEPNTKKLEEAEKSFLTRLTSIFQMPIANSQQSTVVQTQTPATNNQQSTIQQQIPTLITHSAPRLVVEETGSNKQTGLPVNNILITKVEEKEITTNPAEFSIDAAPPAPPTVINTIVGQVMDMDRKIIEGAILEIKDANGRPVRALKSNKAGHFIIVTPLANGKYEISTEKDGFTFEPISFETKGEIIPAIAIRGTRI</sequence>
<dbReference type="AlphaFoldDB" id="A0A0F9ZZB6"/>
<keyword evidence="1" id="KW-1133">Transmembrane helix</keyword>
<reference evidence="2 3" key="1">
    <citation type="journal article" date="2015" name="Nature">
        <title>rRNA introns, odd ribosomes, and small enigmatic genomes across a large radiation of phyla.</title>
        <authorList>
            <person name="Brown C.T."/>
            <person name="Hug L.A."/>
            <person name="Thomas B.C."/>
            <person name="Sharon I."/>
            <person name="Castelle C.J."/>
            <person name="Singh A."/>
            <person name="Wilkins M.J."/>
            <person name="Williams K.H."/>
            <person name="Banfield J.F."/>
        </authorList>
    </citation>
    <scope>NUCLEOTIDE SEQUENCE [LARGE SCALE GENOMIC DNA]</scope>
</reference>